<protein>
    <recommendedName>
        <fullName evidence="5">Glutathione peroxidase</fullName>
    </recommendedName>
</protein>
<dbReference type="Pfam" id="PF00255">
    <property type="entry name" value="GSHPx"/>
    <property type="match status" value="1"/>
</dbReference>
<comment type="caution">
    <text evidence="6">The sequence shown here is derived from an EMBL/GenBank/DDBJ whole genome shotgun (WGS) entry which is preliminary data.</text>
</comment>
<dbReference type="GO" id="GO:0004601">
    <property type="term" value="F:peroxidase activity"/>
    <property type="evidence" value="ECO:0007669"/>
    <property type="project" value="UniProtKB-KW"/>
</dbReference>
<dbReference type="PRINTS" id="PR01011">
    <property type="entry name" value="GLUTPROXDASE"/>
</dbReference>
<evidence type="ECO:0000256" key="2">
    <source>
        <dbReference type="ARBA" id="ARBA00022559"/>
    </source>
</evidence>
<dbReference type="InterPro" id="IPR036249">
    <property type="entry name" value="Thioredoxin-like_sf"/>
</dbReference>
<evidence type="ECO:0000256" key="3">
    <source>
        <dbReference type="ARBA" id="ARBA00023002"/>
    </source>
</evidence>
<evidence type="ECO:0000256" key="1">
    <source>
        <dbReference type="ARBA" id="ARBA00006926"/>
    </source>
</evidence>
<dbReference type="PIRSF" id="PIRSF000303">
    <property type="entry name" value="Glutathion_perox"/>
    <property type="match status" value="1"/>
</dbReference>
<dbReference type="PANTHER" id="PTHR11592">
    <property type="entry name" value="GLUTATHIONE PEROXIDASE"/>
    <property type="match status" value="1"/>
</dbReference>
<dbReference type="RefSeq" id="WP_063242404.1">
    <property type="nucleotide sequence ID" value="NZ_CP168967.1"/>
</dbReference>
<dbReference type="InterPro" id="IPR000889">
    <property type="entry name" value="Glutathione_peroxidase"/>
</dbReference>
<keyword evidence="3 5" id="KW-0560">Oxidoreductase</keyword>
<keyword evidence="2 5" id="KW-0575">Peroxidase</keyword>
<dbReference type="Gene3D" id="3.40.30.10">
    <property type="entry name" value="Glutaredoxin"/>
    <property type="match status" value="1"/>
</dbReference>
<comment type="similarity">
    <text evidence="1 5">Belongs to the glutathione peroxidase family.</text>
</comment>
<dbReference type="Proteomes" id="UP000075391">
    <property type="component" value="Unassembled WGS sequence"/>
</dbReference>
<gene>
    <name evidence="6" type="ORF">AZI85_01460</name>
</gene>
<evidence type="ECO:0000256" key="5">
    <source>
        <dbReference type="RuleBase" id="RU000499"/>
    </source>
</evidence>
<feature type="active site" evidence="4">
    <location>
        <position position="37"/>
    </location>
</feature>
<evidence type="ECO:0000313" key="7">
    <source>
        <dbReference type="Proteomes" id="UP000075391"/>
    </source>
</evidence>
<dbReference type="EMBL" id="LUKF01000001">
    <property type="protein sequence ID" value="KYG70630.1"/>
    <property type="molecule type" value="Genomic_DNA"/>
</dbReference>
<dbReference type="AlphaFoldDB" id="A0A150WVT5"/>
<dbReference type="OrthoDB" id="5292849at2"/>
<evidence type="ECO:0000313" key="6">
    <source>
        <dbReference type="EMBL" id="KYG70630.1"/>
    </source>
</evidence>
<proteinExistence type="inferred from homology"/>
<dbReference type="PROSITE" id="PS51355">
    <property type="entry name" value="GLUTATHIONE_PEROXID_3"/>
    <property type="match status" value="1"/>
</dbReference>
<dbReference type="PANTHER" id="PTHR11592:SF78">
    <property type="entry name" value="GLUTATHIONE PEROXIDASE"/>
    <property type="match status" value="1"/>
</dbReference>
<dbReference type="SUPFAM" id="SSF52833">
    <property type="entry name" value="Thioredoxin-like"/>
    <property type="match status" value="1"/>
</dbReference>
<reference evidence="6 7" key="1">
    <citation type="submission" date="2016-03" db="EMBL/GenBank/DDBJ databases">
        <authorList>
            <person name="Ploux O."/>
        </authorList>
    </citation>
    <scope>NUCLEOTIDE SEQUENCE [LARGE SCALE GENOMIC DNA]</scope>
    <source>
        <strain evidence="6 7">BER2</strain>
    </source>
</reference>
<evidence type="ECO:0000256" key="4">
    <source>
        <dbReference type="PIRSR" id="PIRSR000303-1"/>
    </source>
</evidence>
<dbReference type="CDD" id="cd00340">
    <property type="entry name" value="GSH_Peroxidase"/>
    <property type="match status" value="1"/>
</dbReference>
<dbReference type="GO" id="GO:0034599">
    <property type="term" value="P:cellular response to oxidative stress"/>
    <property type="evidence" value="ECO:0007669"/>
    <property type="project" value="TreeGrafter"/>
</dbReference>
<name>A0A150WVT5_BDEBC</name>
<accession>A0A150WVT5</accession>
<sequence length="181" mass="20601">MSTGFYAFTMKNIRGESTPLENFKGKVALVVNVASECGLTPQYEGLEKIYEKYQEKGFTILGFPANEFGAQEPGSNAEIQSFCQSKFGIKFPMFEKIVVKGEDQHPLYRFLIEKKPTATLKDGVNFEQQLKEYGIVREKKEDILWNFEKFLINREGEVIARFSPDITPEDPIIIKALEAAL</sequence>
<dbReference type="FunFam" id="3.40.30.10:FF:000010">
    <property type="entry name" value="Glutathione peroxidase"/>
    <property type="match status" value="1"/>
</dbReference>
<organism evidence="6 7">
    <name type="scientific">Bdellovibrio bacteriovorus</name>
    <dbReference type="NCBI Taxonomy" id="959"/>
    <lineage>
        <taxon>Bacteria</taxon>
        <taxon>Pseudomonadati</taxon>
        <taxon>Bdellovibrionota</taxon>
        <taxon>Bdellovibrionia</taxon>
        <taxon>Bdellovibrionales</taxon>
        <taxon>Pseudobdellovibrionaceae</taxon>
        <taxon>Bdellovibrio</taxon>
    </lineage>
</organism>